<name>A0A5N7DJI3_9EURO</name>
<dbReference type="EMBL" id="ML736754">
    <property type="protein sequence ID" value="KAE8406289.1"/>
    <property type="molecule type" value="Genomic_DNA"/>
</dbReference>
<proteinExistence type="predicted"/>
<dbReference type="AlphaFoldDB" id="A0A5N7DJI3"/>
<sequence length="179" mass="20418">MVLWLYSYKGRKFDIFIVIPVKLQHTAHTAHTSISTSLNNSSMMLTQKIVFRFPSRGLGTRLGRRDLSLLSVHSSFPCTMYRFQLQRGSALFDCNAQNGRFPRDGVPVSKDGLVYPGMSKLFPYLHGPVFRPNTLSMQEILRQDYDLYDEELEAGHSPVEPQVIHIPKGRFTTSNHTTI</sequence>
<dbReference type="Proteomes" id="UP000325579">
    <property type="component" value="Unassembled WGS sequence"/>
</dbReference>
<accession>A0A5N7DJI3</accession>
<evidence type="ECO:0000313" key="2">
    <source>
        <dbReference type="EMBL" id="KAE8406289.1"/>
    </source>
</evidence>
<reference evidence="2 3" key="1">
    <citation type="submission" date="2019-04" db="EMBL/GenBank/DDBJ databases">
        <authorList>
            <consortium name="DOE Joint Genome Institute"/>
            <person name="Mondo S."/>
            <person name="Kjaerbolling I."/>
            <person name="Vesth T."/>
            <person name="Frisvad J.C."/>
            <person name="Nybo J.L."/>
            <person name="Theobald S."/>
            <person name="Kildgaard S."/>
            <person name="Isbrandt T."/>
            <person name="Kuo A."/>
            <person name="Sato A."/>
            <person name="Lyhne E.K."/>
            <person name="Kogle M.E."/>
            <person name="Wiebenga A."/>
            <person name="Kun R.S."/>
            <person name="Lubbers R.J."/>
            <person name="Makela M.R."/>
            <person name="Barry K."/>
            <person name="Chovatia M."/>
            <person name="Clum A."/>
            <person name="Daum C."/>
            <person name="Haridas S."/>
            <person name="He G."/>
            <person name="LaButti K."/>
            <person name="Lipzen A."/>
            <person name="Riley R."/>
            <person name="Salamov A."/>
            <person name="Simmons B.A."/>
            <person name="Magnuson J.K."/>
            <person name="Henrissat B."/>
            <person name="Mortensen U.H."/>
            <person name="Larsen T.O."/>
            <person name="Devries R.P."/>
            <person name="Grigoriev I.V."/>
            <person name="Machida M."/>
            <person name="Baker S.E."/>
            <person name="Andersen M.R."/>
            <person name="Cantor M.N."/>
            <person name="Hua S.X."/>
        </authorList>
    </citation>
    <scope>NUCLEOTIDE SEQUENCE [LARGE SCALE GENOMIC DNA]</scope>
    <source>
        <strain evidence="2 3">CBS 119388</strain>
    </source>
</reference>
<gene>
    <name evidence="2" type="ORF">BDV37DRAFT_242902</name>
</gene>
<organism evidence="2 3">
    <name type="scientific">Aspergillus pseudonomiae</name>
    <dbReference type="NCBI Taxonomy" id="1506151"/>
    <lineage>
        <taxon>Eukaryota</taxon>
        <taxon>Fungi</taxon>
        <taxon>Dikarya</taxon>
        <taxon>Ascomycota</taxon>
        <taxon>Pezizomycotina</taxon>
        <taxon>Eurotiomycetes</taxon>
        <taxon>Eurotiomycetidae</taxon>
        <taxon>Eurotiales</taxon>
        <taxon>Aspergillaceae</taxon>
        <taxon>Aspergillus</taxon>
        <taxon>Aspergillus subgen. Circumdati</taxon>
    </lineage>
</organism>
<dbReference type="RefSeq" id="XP_031943608.1">
    <property type="nucleotide sequence ID" value="XM_032081375.1"/>
</dbReference>
<evidence type="ECO:0000259" key="1">
    <source>
        <dbReference type="Pfam" id="PF18648"/>
    </source>
</evidence>
<dbReference type="Pfam" id="PF18648">
    <property type="entry name" value="ADPRTs_Tse2"/>
    <property type="match status" value="1"/>
</dbReference>
<protein>
    <recommendedName>
        <fullName evidence="1">Tse2 ADP-ribosyltransferase toxin domain-containing protein</fullName>
    </recommendedName>
</protein>
<keyword evidence="3" id="KW-1185">Reference proteome</keyword>
<dbReference type="InterPro" id="IPR041018">
    <property type="entry name" value="ADPRTs_Tse2"/>
</dbReference>
<evidence type="ECO:0000313" key="3">
    <source>
        <dbReference type="Proteomes" id="UP000325579"/>
    </source>
</evidence>
<dbReference type="OrthoDB" id="10266325at2759"/>
<dbReference type="GeneID" id="43666066"/>
<feature type="domain" description="Tse2 ADP-ribosyltransferase toxin" evidence="1">
    <location>
        <begin position="78"/>
        <end position="170"/>
    </location>
</feature>